<dbReference type="Proteomes" id="UP001478817">
    <property type="component" value="Unassembled WGS sequence"/>
</dbReference>
<feature type="transmembrane region" description="Helical" evidence="6">
    <location>
        <begin position="423"/>
        <end position="442"/>
    </location>
</feature>
<comment type="subcellular location">
    <subcellularLocation>
        <location evidence="1">Membrane</location>
        <topology evidence="1">Multi-pass membrane protein</topology>
    </subcellularLocation>
</comment>
<feature type="transmembrane region" description="Helical" evidence="6">
    <location>
        <begin position="357"/>
        <end position="378"/>
    </location>
</feature>
<dbReference type="Pfam" id="PF01098">
    <property type="entry name" value="FTSW_RODA_SPOVE"/>
    <property type="match status" value="1"/>
</dbReference>
<gene>
    <name evidence="9" type="ORF">AAAT05_08435</name>
</gene>
<evidence type="ECO:0000256" key="5">
    <source>
        <dbReference type="ARBA" id="ARBA00023136"/>
    </source>
</evidence>
<feature type="domain" description="Penicillin binding protein A dimerisation" evidence="8">
    <location>
        <begin position="567"/>
        <end position="649"/>
    </location>
</feature>
<dbReference type="Gene3D" id="3.40.710.10">
    <property type="entry name" value="DD-peptidase/beta-lactamase superfamily"/>
    <property type="match status" value="1"/>
</dbReference>
<feature type="transmembrane region" description="Helical" evidence="6">
    <location>
        <begin position="390"/>
        <end position="411"/>
    </location>
</feature>
<feature type="transmembrane region" description="Helical" evidence="6">
    <location>
        <begin position="520"/>
        <end position="542"/>
    </location>
</feature>
<evidence type="ECO:0000313" key="10">
    <source>
        <dbReference type="Proteomes" id="UP001478817"/>
    </source>
</evidence>
<feature type="transmembrane region" description="Helical" evidence="6">
    <location>
        <begin position="227"/>
        <end position="244"/>
    </location>
</feature>
<feature type="transmembrane region" description="Helical" evidence="6">
    <location>
        <begin position="97"/>
        <end position="114"/>
    </location>
</feature>
<feature type="transmembrane region" description="Helical" evidence="6">
    <location>
        <begin position="120"/>
        <end position="141"/>
    </location>
</feature>
<protein>
    <submittedName>
        <fullName evidence="9">FtsW/RodA/SpoVE family cell cycle protein</fullName>
    </submittedName>
</protein>
<feature type="transmembrane region" description="Helical" evidence="6">
    <location>
        <begin position="273"/>
        <end position="292"/>
    </location>
</feature>
<evidence type="ECO:0000259" key="8">
    <source>
        <dbReference type="Pfam" id="PF21922"/>
    </source>
</evidence>
<name>A0ABV1IHI8_9ACTN</name>
<organism evidence="9 10">
    <name type="scientific">Paratractidigestivibacter faecalis</name>
    <dbReference type="NCBI Taxonomy" id="2292441"/>
    <lineage>
        <taxon>Bacteria</taxon>
        <taxon>Bacillati</taxon>
        <taxon>Actinomycetota</taxon>
        <taxon>Coriobacteriia</taxon>
        <taxon>Coriobacteriales</taxon>
        <taxon>Atopobiaceae</taxon>
        <taxon>Paratractidigestivibacter</taxon>
    </lineage>
</organism>
<dbReference type="InterPro" id="IPR054120">
    <property type="entry name" value="PBPA_dimer"/>
</dbReference>
<dbReference type="SUPFAM" id="SSF56519">
    <property type="entry name" value="Penicillin binding protein dimerisation domain"/>
    <property type="match status" value="1"/>
</dbReference>
<dbReference type="PANTHER" id="PTHR30627">
    <property type="entry name" value="PEPTIDOGLYCAN D,D-TRANSPEPTIDASE"/>
    <property type="match status" value="1"/>
</dbReference>
<proteinExistence type="predicted"/>
<dbReference type="InterPro" id="IPR036138">
    <property type="entry name" value="PBP_dimer_sf"/>
</dbReference>
<feature type="transmembrane region" description="Helical" evidence="6">
    <location>
        <begin position="250"/>
        <end position="266"/>
    </location>
</feature>
<dbReference type="Pfam" id="PF00905">
    <property type="entry name" value="Transpeptidase"/>
    <property type="match status" value="1"/>
</dbReference>
<dbReference type="EMBL" id="JBBNGS010000017">
    <property type="protein sequence ID" value="MEQ2638364.1"/>
    <property type="molecule type" value="Genomic_DNA"/>
</dbReference>
<evidence type="ECO:0000256" key="6">
    <source>
        <dbReference type="SAM" id="Phobius"/>
    </source>
</evidence>
<dbReference type="InterPro" id="IPR050515">
    <property type="entry name" value="Beta-lactam/transpept"/>
</dbReference>
<dbReference type="PANTHER" id="PTHR30627:SF24">
    <property type="entry name" value="PENICILLIN-BINDING PROTEIN 4B"/>
    <property type="match status" value="1"/>
</dbReference>
<sequence>MKRRHRVLSRAEAEAALTAAGAAIAPQDEKRGSNRRNTEFFLLVLGAVPVLLLYALYVMNAGLEVSLSTLGVPIALCLAFLAAHISIRWLAPGADPAILPIVFVLSGVGITMLTRLNEAYAVNQVIWLFLSVAAMVGVLFVVRNLDKLAEYKYTLGIVGVALLLLPMLVGTEKYGSKLWVGIGSFSFQPGEFAKILIVLFLAFYLAANREALSVSMRQVGPFKVPRIRMLLPLLIMWGISLLLVVFERDLGSALLFFVFFVIMLFVSTGRVSYVVVSFLLLAVGGAFCYRFFGHVQTRINIWLDPWSDAQGGGYQIVQSLYSLADGGLVGTGIGKGLPTYIPVVESDFIFSAIGEEMGLLGSSAVLVLFLLLCVRGFATAARAKSDSSAFAAVGLTSALGFQAFLIVGGVTKFLPLTGVTLPFMSQGGTSLLASFIIVALLLRAGDEATGREALIETAGTQDSSRDPLSVAAGRIAAAGAESRMGAHADAVVHGKHARGHFNVQSAESGVLGRVALGKRLTTLITVFSLLFAALIGNLTYVMQVDAEAIQSMPSNNHTIAKSAYVQRGAIITSDGVTLAESVQQEDGTYLRSYPQGSLAAHTVGYISTRYGTTGIESSMNETLTGHADYSSWKNALYSLAGLQQAGSTVQLTINSQIQQAAENALDGYTGAIVVLDPKTGAILAKASNPTYKYDQLDDIVSSGGSQLLDRTTQALYAPGSSMKAITLSAALDSGTAKLDQTVYAGPTVEIGGADINNYGKYDYGSPTLQEAFALSSNTAFGQLGVEVGAKNLVKYCNAFGFGQTLGQDFSCKASVMPDPSEMTDWETAWSACGQPVGQHASPAGPQLTIMQNAVTAAAIANGGVVMNPYVVEHVLSPEGTVTSTTQAKSLGQAISADTASQVKDAMADVVDHGTGTRAQIRGVKVAGKTGTAQIEGGKINSFFMGFAPFDTPTLAISVVIEGNDGSDVEGYAAAVAGKVLSSALNTQSNGSGK</sequence>
<feature type="domain" description="Penicillin-binding protein transpeptidase" evidence="7">
    <location>
        <begin position="670"/>
        <end position="979"/>
    </location>
</feature>
<evidence type="ECO:0000259" key="7">
    <source>
        <dbReference type="Pfam" id="PF00905"/>
    </source>
</evidence>
<keyword evidence="2 6" id="KW-0812">Transmembrane</keyword>
<keyword evidence="10" id="KW-1185">Reference proteome</keyword>
<dbReference type="InterPro" id="IPR001460">
    <property type="entry name" value="PCN-bd_Tpept"/>
</dbReference>
<feature type="transmembrane region" description="Helical" evidence="6">
    <location>
        <begin position="40"/>
        <end position="59"/>
    </location>
</feature>
<evidence type="ECO:0000256" key="3">
    <source>
        <dbReference type="ARBA" id="ARBA00022960"/>
    </source>
</evidence>
<feature type="transmembrane region" description="Helical" evidence="6">
    <location>
        <begin position="153"/>
        <end position="171"/>
    </location>
</feature>
<reference evidence="9 10" key="1">
    <citation type="submission" date="2024-04" db="EMBL/GenBank/DDBJ databases">
        <title>Human intestinal bacterial collection.</title>
        <authorList>
            <person name="Pauvert C."/>
            <person name="Hitch T.C.A."/>
            <person name="Clavel T."/>
        </authorList>
    </citation>
    <scope>NUCLEOTIDE SEQUENCE [LARGE SCALE GENOMIC DNA]</scope>
    <source>
        <strain evidence="9 10">CLA-AA-H197</strain>
    </source>
</reference>
<dbReference type="Gene3D" id="3.90.1310.10">
    <property type="entry name" value="Penicillin-binding protein 2a (Domain 2)"/>
    <property type="match status" value="1"/>
</dbReference>
<dbReference type="InterPro" id="IPR001182">
    <property type="entry name" value="FtsW/RodA"/>
</dbReference>
<dbReference type="RefSeq" id="WP_349183050.1">
    <property type="nucleotide sequence ID" value="NZ_JBBNGS010000017.1"/>
</dbReference>
<evidence type="ECO:0000256" key="2">
    <source>
        <dbReference type="ARBA" id="ARBA00022692"/>
    </source>
</evidence>
<accession>A0ABV1IHI8</accession>
<comment type="caution">
    <text evidence="9">The sequence shown here is derived from an EMBL/GenBank/DDBJ whole genome shotgun (WGS) entry which is preliminary data.</text>
</comment>
<keyword evidence="5 6" id="KW-0472">Membrane</keyword>
<feature type="transmembrane region" description="Helical" evidence="6">
    <location>
        <begin position="191"/>
        <end position="207"/>
    </location>
</feature>
<keyword evidence="4 6" id="KW-1133">Transmembrane helix</keyword>
<dbReference type="InterPro" id="IPR012338">
    <property type="entry name" value="Beta-lactam/transpept-like"/>
</dbReference>
<feature type="transmembrane region" description="Helical" evidence="6">
    <location>
        <begin position="65"/>
        <end position="85"/>
    </location>
</feature>
<dbReference type="SUPFAM" id="SSF56601">
    <property type="entry name" value="beta-lactamase/transpeptidase-like"/>
    <property type="match status" value="1"/>
</dbReference>
<evidence type="ECO:0000256" key="4">
    <source>
        <dbReference type="ARBA" id="ARBA00022989"/>
    </source>
</evidence>
<keyword evidence="3" id="KW-0133">Cell shape</keyword>
<evidence type="ECO:0000313" key="9">
    <source>
        <dbReference type="EMBL" id="MEQ2638364.1"/>
    </source>
</evidence>
<dbReference type="Pfam" id="PF21922">
    <property type="entry name" value="PBP_dimer_2"/>
    <property type="match status" value="1"/>
</dbReference>
<evidence type="ECO:0000256" key="1">
    <source>
        <dbReference type="ARBA" id="ARBA00004141"/>
    </source>
</evidence>